<comment type="caution">
    <text evidence="1">The sequence shown here is derived from an EMBL/GenBank/DDBJ whole genome shotgun (WGS) entry which is preliminary data.</text>
</comment>
<sequence>MHEVLHLPSLDRLLAAQPTETRLKEHLLASHTTNEQVAKVALEAKVGHLVLNHLVSFGPVSDAEWERDCRGAWRGPLVVATDLRQVC</sequence>
<keyword evidence="2" id="KW-1185">Reference proteome</keyword>
<proteinExistence type="predicted"/>
<dbReference type="Proteomes" id="UP001597419">
    <property type="component" value="Unassembled WGS sequence"/>
</dbReference>
<dbReference type="InterPro" id="IPR036866">
    <property type="entry name" value="RibonucZ/Hydroxyglut_hydro"/>
</dbReference>
<gene>
    <name evidence="1" type="ORF">ACFSYJ_38330</name>
</gene>
<organism evidence="1 2">
    <name type="scientific">Amycolatopsis samaneae</name>
    <dbReference type="NCBI Taxonomy" id="664691"/>
    <lineage>
        <taxon>Bacteria</taxon>
        <taxon>Bacillati</taxon>
        <taxon>Actinomycetota</taxon>
        <taxon>Actinomycetes</taxon>
        <taxon>Pseudonocardiales</taxon>
        <taxon>Pseudonocardiaceae</taxon>
        <taxon>Amycolatopsis</taxon>
    </lineage>
</organism>
<accession>A0ABW5GUM1</accession>
<name>A0ABW5GUM1_9PSEU</name>
<dbReference type="EMBL" id="JBHUKU010000026">
    <property type="protein sequence ID" value="MFD2464526.1"/>
    <property type="molecule type" value="Genomic_DNA"/>
</dbReference>
<dbReference type="RefSeq" id="WP_345385654.1">
    <property type="nucleotide sequence ID" value="NZ_BAABHG010000001.1"/>
</dbReference>
<dbReference type="Gene3D" id="3.60.15.10">
    <property type="entry name" value="Ribonuclease Z/Hydroxyacylglutathione hydrolase-like"/>
    <property type="match status" value="1"/>
</dbReference>
<evidence type="ECO:0000313" key="1">
    <source>
        <dbReference type="EMBL" id="MFD2464526.1"/>
    </source>
</evidence>
<reference evidence="2" key="1">
    <citation type="journal article" date="2019" name="Int. J. Syst. Evol. Microbiol.">
        <title>The Global Catalogue of Microorganisms (GCM) 10K type strain sequencing project: providing services to taxonomists for standard genome sequencing and annotation.</title>
        <authorList>
            <consortium name="The Broad Institute Genomics Platform"/>
            <consortium name="The Broad Institute Genome Sequencing Center for Infectious Disease"/>
            <person name="Wu L."/>
            <person name="Ma J."/>
        </authorList>
    </citation>
    <scope>NUCLEOTIDE SEQUENCE [LARGE SCALE GENOMIC DNA]</scope>
    <source>
        <strain evidence="2">CGMCC 4.7643</strain>
    </source>
</reference>
<protein>
    <submittedName>
        <fullName evidence="1">Uncharacterized protein</fullName>
    </submittedName>
</protein>
<evidence type="ECO:0000313" key="2">
    <source>
        <dbReference type="Proteomes" id="UP001597419"/>
    </source>
</evidence>